<dbReference type="GO" id="GO:0003677">
    <property type="term" value="F:DNA binding"/>
    <property type="evidence" value="ECO:0007669"/>
    <property type="project" value="UniProtKB-UniRule"/>
</dbReference>
<feature type="compositionally biased region" description="Basic residues" evidence="8">
    <location>
        <begin position="275"/>
        <end position="285"/>
    </location>
</feature>
<evidence type="ECO:0000256" key="4">
    <source>
        <dbReference type="ARBA" id="ARBA00023163"/>
    </source>
</evidence>
<dbReference type="GeneID" id="85305472"/>
<evidence type="ECO:0000256" key="2">
    <source>
        <dbReference type="ARBA" id="ARBA00023015"/>
    </source>
</evidence>
<dbReference type="InterPro" id="IPR040501">
    <property type="entry name" value="TFA2_Winged_2"/>
</dbReference>
<feature type="region of interest" description="Disordered" evidence="8">
    <location>
        <begin position="274"/>
        <end position="304"/>
    </location>
</feature>
<dbReference type="PANTHER" id="PTHR12716">
    <property type="entry name" value="TRANSCRIPTION INITIATION FACTOR IIE, BETA SUBUNIT"/>
    <property type="match status" value="1"/>
</dbReference>
<comment type="caution">
    <text evidence="10">The sequence shown here is derived from an EMBL/GenBank/DDBJ whole genome shotgun (WGS) entry which is preliminary data.</text>
</comment>
<comment type="similarity">
    <text evidence="7">Belongs to the TFIIE beta subunit family.</text>
</comment>
<evidence type="ECO:0000256" key="6">
    <source>
        <dbReference type="ARBA" id="ARBA00025581"/>
    </source>
</evidence>
<keyword evidence="5 7" id="KW-0539">Nucleus</keyword>
<feature type="domain" description="TFIIE beta" evidence="9">
    <location>
        <begin position="71"/>
        <end position="160"/>
    </location>
</feature>
<comment type="subunit">
    <text evidence="7">Tetramer of two alpha and two beta chains.</text>
</comment>
<evidence type="ECO:0000256" key="7">
    <source>
        <dbReference type="PIRNR" id="PIRNR016398"/>
    </source>
</evidence>
<dbReference type="RefSeq" id="XP_060287991.1">
    <property type="nucleotide sequence ID" value="XM_060422285.1"/>
</dbReference>
<keyword evidence="4 7" id="KW-0804">Transcription</keyword>
<feature type="region of interest" description="Disordered" evidence="8">
    <location>
        <begin position="15"/>
        <end position="74"/>
    </location>
</feature>
<dbReference type="PANTHER" id="PTHR12716:SF8">
    <property type="entry name" value="TRANSCRIPTION INITIATION FACTOR IIE SUBUNIT BETA"/>
    <property type="match status" value="1"/>
</dbReference>
<dbReference type="PROSITE" id="PS51351">
    <property type="entry name" value="TFIIE_BETA_C"/>
    <property type="match status" value="1"/>
</dbReference>
<evidence type="ECO:0000313" key="11">
    <source>
        <dbReference type="Proteomes" id="UP001244011"/>
    </source>
</evidence>
<organism evidence="10 11">
    <name type="scientific">Phialemonium atrogriseum</name>
    <dbReference type="NCBI Taxonomy" id="1093897"/>
    <lineage>
        <taxon>Eukaryota</taxon>
        <taxon>Fungi</taxon>
        <taxon>Dikarya</taxon>
        <taxon>Ascomycota</taxon>
        <taxon>Pezizomycotina</taxon>
        <taxon>Sordariomycetes</taxon>
        <taxon>Sordariomycetidae</taxon>
        <taxon>Cephalothecales</taxon>
        <taxon>Cephalothecaceae</taxon>
        <taxon>Phialemonium</taxon>
    </lineage>
</organism>
<dbReference type="GO" id="GO:0005673">
    <property type="term" value="C:transcription factor TFIIE complex"/>
    <property type="evidence" value="ECO:0007669"/>
    <property type="project" value="UniProtKB-UniRule"/>
</dbReference>
<sequence>MSSYLERQREAFTGGLSAAASKIGGSGSGSGTTSKRPNAPPSPSPSITSSTSAAAGATPTKRERDGPTVVYSQPVNTSAGTTLLAQVTYVIDWLKQKDEPKTMQEILEYVSARNKSAEEQEEFARSVRNSPRIQWSPDAALSEQTWRSGTYTHRPVIPNVKTKTQLLGYLQRRVDMRGVPVKDLKDGWPACEAAVDELEKQNRVLVLRWKKDNHPRTVWIDDPTLVHHVDPEFRSLWHKVEVPSLDNIVQRLNAVGQKPTSEDPRLKVIAAPKVEKKKRAARRTGKSTNTHMEHLLKDYSHLKR</sequence>
<dbReference type="GO" id="GO:0001097">
    <property type="term" value="F:TFIIH-class transcription factor complex binding"/>
    <property type="evidence" value="ECO:0007669"/>
    <property type="project" value="TreeGrafter"/>
</dbReference>
<dbReference type="AlphaFoldDB" id="A0AAJ0FQZ9"/>
<evidence type="ECO:0000256" key="3">
    <source>
        <dbReference type="ARBA" id="ARBA00023125"/>
    </source>
</evidence>
<keyword evidence="3 7" id="KW-0238">DNA-binding</keyword>
<dbReference type="Pfam" id="PF02186">
    <property type="entry name" value="TFIIE_beta"/>
    <property type="match status" value="1"/>
</dbReference>
<feature type="compositionally biased region" description="Basic and acidic residues" evidence="8">
    <location>
        <begin position="291"/>
        <end position="304"/>
    </location>
</feature>
<evidence type="ECO:0000313" key="10">
    <source>
        <dbReference type="EMBL" id="KAK1771778.1"/>
    </source>
</evidence>
<evidence type="ECO:0000256" key="1">
    <source>
        <dbReference type="ARBA" id="ARBA00004123"/>
    </source>
</evidence>
<dbReference type="InterPro" id="IPR016656">
    <property type="entry name" value="TFIIE-bsu"/>
</dbReference>
<protein>
    <recommendedName>
        <fullName evidence="7">Transcription initiation factor IIE subunit beta</fullName>
    </recommendedName>
</protein>
<keyword evidence="11" id="KW-1185">Reference proteome</keyword>
<dbReference type="GO" id="GO:0006367">
    <property type="term" value="P:transcription initiation at RNA polymerase II promoter"/>
    <property type="evidence" value="ECO:0007669"/>
    <property type="project" value="UniProtKB-UniRule"/>
</dbReference>
<evidence type="ECO:0000256" key="8">
    <source>
        <dbReference type="SAM" id="MobiDB-lite"/>
    </source>
</evidence>
<dbReference type="Pfam" id="PF22254">
    <property type="entry name" value="TFA2_E-tether"/>
    <property type="match status" value="1"/>
</dbReference>
<comment type="function">
    <text evidence="6 7">Recruits TFIIH to the initiation complex and stimulates the RNA polymerase II C-terminal domain kinase and DNA-dependent ATPase activities of TFIIH. Both TFIIH and TFIIE are required for promoter clearance by RNA polymerase.</text>
</comment>
<accession>A0AAJ0FQZ9</accession>
<dbReference type="InterPro" id="IPR054600">
    <property type="entry name" value="TFA2_E-tether"/>
</dbReference>
<gene>
    <name evidence="10" type="ORF">QBC33DRAFT_167031</name>
</gene>
<evidence type="ECO:0000259" key="9">
    <source>
        <dbReference type="PROSITE" id="PS51351"/>
    </source>
</evidence>
<dbReference type="InterPro" id="IPR003166">
    <property type="entry name" value="TFIIE_bsu_DNA-bd"/>
</dbReference>
<evidence type="ECO:0000256" key="5">
    <source>
        <dbReference type="ARBA" id="ARBA00023242"/>
    </source>
</evidence>
<keyword evidence="2 7" id="KW-0805">Transcription regulation</keyword>
<dbReference type="EMBL" id="MU838998">
    <property type="protein sequence ID" value="KAK1771778.1"/>
    <property type="molecule type" value="Genomic_DNA"/>
</dbReference>
<comment type="subcellular location">
    <subcellularLocation>
        <location evidence="1 7">Nucleus</location>
    </subcellularLocation>
</comment>
<reference evidence="10" key="1">
    <citation type="submission" date="2023-06" db="EMBL/GenBank/DDBJ databases">
        <title>Genome-scale phylogeny and comparative genomics of the fungal order Sordariales.</title>
        <authorList>
            <consortium name="Lawrence Berkeley National Laboratory"/>
            <person name="Hensen N."/>
            <person name="Bonometti L."/>
            <person name="Westerberg I."/>
            <person name="Brannstrom I.O."/>
            <person name="Guillou S."/>
            <person name="Cros-Aarteil S."/>
            <person name="Calhoun S."/>
            <person name="Haridas S."/>
            <person name="Kuo A."/>
            <person name="Mondo S."/>
            <person name="Pangilinan J."/>
            <person name="Riley R."/>
            <person name="Labutti K."/>
            <person name="Andreopoulos B."/>
            <person name="Lipzen A."/>
            <person name="Chen C."/>
            <person name="Yanf M."/>
            <person name="Daum C."/>
            <person name="Ng V."/>
            <person name="Clum A."/>
            <person name="Steindorff A."/>
            <person name="Ohm R."/>
            <person name="Martin F."/>
            <person name="Silar P."/>
            <person name="Natvig D."/>
            <person name="Lalanne C."/>
            <person name="Gautier V."/>
            <person name="Ament-Velasquez S.L."/>
            <person name="Kruys A."/>
            <person name="Hutchinson M.I."/>
            <person name="Powell A.J."/>
            <person name="Barry K."/>
            <person name="Miller A.N."/>
            <person name="Grigoriev I.V."/>
            <person name="Debuchy R."/>
            <person name="Gladieux P."/>
            <person name="Thoren M.H."/>
            <person name="Johannesson H."/>
        </authorList>
    </citation>
    <scope>NUCLEOTIDE SEQUENCE</scope>
    <source>
        <strain evidence="10">8032-3</strain>
    </source>
</reference>
<name>A0AAJ0FQZ9_9PEZI</name>
<proteinExistence type="inferred from homology"/>
<dbReference type="Proteomes" id="UP001244011">
    <property type="component" value="Unassembled WGS sequence"/>
</dbReference>
<dbReference type="PIRSF" id="PIRSF016398">
    <property type="entry name" value="TFIIE-beta"/>
    <property type="match status" value="1"/>
</dbReference>
<feature type="compositionally biased region" description="Low complexity" evidence="8">
    <location>
        <begin position="45"/>
        <end position="59"/>
    </location>
</feature>
<dbReference type="Pfam" id="PF18121">
    <property type="entry name" value="TFA2_Winged_2"/>
    <property type="match status" value="1"/>
</dbReference>